<keyword evidence="5 6" id="KW-0472">Membrane</keyword>
<dbReference type="InterPro" id="IPR051461">
    <property type="entry name" value="UPF0750_membrane"/>
</dbReference>
<keyword evidence="4 6" id="KW-1133">Transmembrane helix</keyword>
<feature type="transmembrane region" description="Helical" evidence="6">
    <location>
        <begin position="118"/>
        <end position="139"/>
    </location>
</feature>
<organism evidence="7 8">
    <name type="scientific">Amedibacillus dolichus</name>
    <dbReference type="NCBI Taxonomy" id="31971"/>
    <lineage>
        <taxon>Bacteria</taxon>
        <taxon>Bacillati</taxon>
        <taxon>Bacillota</taxon>
        <taxon>Erysipelotrichia</taxon>
        <taxon>Erysipelotrichales</taxon>
        <taxon>Erysipelotrichaceae</taxon>
        <taxon>Amedibacillus</taxon>
    </lineage>
</organism>
<dbReference type="PANTHER" id="PTHR33545">
    <property type="entry name" value="UPF0750 MEMBRANE PROTEIN YITT-RELATED"/>
    <property type="match status" value="1"/>
</dbReference>
<comment type="subcellular location">
    <subcellularLocation>
        <location evidence="1">Cell membrane</location>
        <topology evidence="1">Multi-pass membrane protein</topology>
    </subcellularLocation>
</comment>
<evidence type="ECO:0000256" key="6">
    <source>
        <dbReference type="SAM" id="Phobius"/>
    </source>
</evidence>
<feature type="transmembrane region" description="Helical" evidence="6">
    <location>
        <begin position="21"/>
        <end position="40"/>
    </location>
</feature>
<keyword evidence="8" id="KW-1185">Reference proteome</keyword>
<comment type="caution">
    <text evidence="7">The sequence shown here is derived from an EMBL/GenBank/DDBJ whole genome shotgun (WGS) entry which is preliminary data.</text>
</comment>
<dbReference type="RefSeq" id="WP_289608077.1">
    <property type="nucleotide sequence ID" value="NZ_JAUDCG010000036.1"/>
</dbReference>
<sequence length="219" mass="24067">MWRERMRAFTGKLSLSLSWKMLFFIVLGAGICSFGIHNIHQRTAITEGGVIGAMLLAEHWLGISPAYITPVLDLLCYALAGRFLGRRFLGVSLFSTACVSLFYKLWELFPPLLPDLSGQPLAAALLGGVFVGVGVGLIVRQGGSSGGDDALALVIAHVSGWRLSRCYLFTDVTVLALSLSYIPFQRIFFSLITVTISSLLIDRIQRADLPRWKGCCKRR</sequence>
<evidence type="ECO:0000313" key="8">
    <source>
        <dbReference type="Proteomes" id="UP001529340"/>
    </source>
</evidence>
<dbReference type="PANTHER" id="PTHR33545:SF10">
    <property type="entry name" value="UPF0750 MEMBRANE PROTEIN YPJC"/>
    <property type="match status" value="1"/>
</dbReference>
<reference evidence="7" key="1">
    <citation type="submission" date="2023-06" db="EMBL/GenBank/DDBJ databases">
        <title>Identification and characterization of horizontal gene transfer across gut microbiota members of farm animals based on homology search.</title>
        <authorList>
            <person name="Schwarzerova J."/>
            <person name="Nykrynova M."/>
            <person name="Jureckova K."/>
            <person name="Cejkova D."/>
            <person name="Rychlik I."/>
        </authorList>
    </citation>
    <scope>NUCLEOTIDE SEQUENCE</scope>
    <source>
        <strain evidence="7">ET39</strain>
    </source>
</reference>
<evidence type="ECO:0000313" key="7">
    <source>
        <dbReference type="EMBL" id="MDM8157632.1"/>
    </source>
</evidence>
<reference evidence="7" key="2">
    <citation type="submission" date="2023-06" db="EMBL/GenBank/DDBJ databases">
        <authorList>
            <person name="Zeman M."/>
            <person name="Kubasova T."/>
            <person name="Jahodarova E."/>
            <person name="Nykrynova M."/>
            <person name="Rychlik I."/>
        </authorList>
    </citation>
    <scope>NUCLEOTIDE SEQUENCE</scope>
    <source>
        <strain evidence="7">ET39</strain>
    </source>
</reference>
<feature type="transmembrane region" description="Helical" evidence="6">
    <location>
        <begin position="87"/>
        <end position="106"/>
    </location>
</feature>
<dbReference type="EMBL" id="JAUDCG010000036">
    <property type="protein sequence ID" value="MDM8157632.1"/>
    <property type="molecule type" value="Genomic_DNA"/>
</dbReference>
<evidence type="ECO:0000256" key="3">
    <source>
        <dbReference type="ARBA" id="ARBA00022692"/>
    </source>
</evidence>
<keyword evidence="3 6" id="KW-0812">Transmembrane</keyword>
<evidence type="ECO:0000256" key="1">
    <source>
        <dbReference type="ARBA" id="ARBA00004651"/>
    </source>
</evidence>
<accession>A0ABT7UDG1</accession>
<gene>
    <name evidence="7" type="ORF">QUV96_08280</name>
</gene>
<evidence type="ECO:0000256" key="2">
    <source>
        <dbReference type="ARBA" id="ARBA00022475"/>
    </source>
</evidence>
<feature type="transmembrane region" description="Helical" evidence="6">
    <location>
        <begin position="60"/>
        <end position="80"/>
    </location>
</feature>
<proteinExistence type="predicted"/>
<evidence type="ECO:0000256" key="4">
    <source>
        <dbReference type="ARBA" id="ARBA00022989"/>
    </source>
</evidence>
<name>A0ABT7UDG1_9FIRM</name>
<dbReference type="Pfam" id="PF02588">
    <property type="entry name" value="YitT_membrane"/>
    <property type="match status" value="1"/>
</dbReference>
<dbReference type="Proteomes" id="UP001529340">
    <property type="component" value="Unassembled WGS sequence"/>
</dbReference>
<evidence type="ECO:0000256" key="5">
    <source>
        <dbReference type="ARBA" id="ARBA00023136"/>
    </source>
</evidence>
<protein>
    <submittedName>
        <fullName evidence="7">YitT family protein</fullName>
    </submittedName>
</protein>
<dbReference type="InterPro" id="IPR003740">
    <property type="entry name" value="YitT"/>
</dbReference>
<keyword evidence="2" id="KW-1003">Cell membrane</keyword>